<gene>
    <name evidence="2" type="ORF">GCM10017056_17680</name>
</gene>
<proteinExistence type="predicted"/>
<evidence type="ECO:0000259" key="1">
    <source>
        <dbReference type="Pfam" id="PF13452"/>
    </source>
</evidence>
<reference evidence="2" key="1">
    <citation type="journal article" date="2014" name="Int. J. Syst. Evol. Microbiol.">
        <title>Complete genome sequence of Corynebacterium casei LMG S-19264T (=DSM 44701T), isolated from a smear-ripened cheese.</title>
        <authorList>
            <consortium name="US DOE Joint Genome Institute (JGI-PGF)"/>
            <person name="Walter F."/>
            <person name="Albersmeier A."/>
            <person name="Kalinowski J."/>
            <person name="Ruckert C."/>
        </authorList>
    </citation>
    <scope>NUCLEOTIDE SEQUENCE</scope>
    <source>
        <strain evidence="2">KCTC 42650</strain>
    </source>
</reference>
<evidence type="ECO:0000313" key="3">
    <source>
        <dbReference type="Proteomes" id="UP000626220"/>
    </source>
</evidence>
<dbReference type="EMBL" id="BNCJ01000003">
    <property type="protein sequence ID" value="GHF46444.1"/>
    <property type="molecule type" value="Genomic_DNA"/>
</dbReference>
<comment type="caution">
    <text evidence="2">The sequence shown here is derived from an EMBL/GenBank/DDBJ whole genome shotgun (WGS) entry which is preliminary data.</text>
</comment>
<dbReference type="PANTHER" id="PTHR28152">
    <property type="entry name" value="HYDROXYACYL-THIOESTER DEHYDRATASE TYPE 2, MITOCHONDRIAL"/>
    <property type="match status" value="1"/>
</dbReference>
<dbReference type="InterPro" id="IPR039569">
    <property type="entry name" value="FAS1-like_DH_region"/>
</dbReference>
<dbReference type="RefSeq" id="WP_189679697.1">
    <property type="nucleotide sequence ID" value="NZ_BNCJ01000003.1"/>
</dbReference>
<keyword evidence="3" id="KW-1185">Reference proteome</keyword>
<dbReference type="Gene3D" id="3.10.129.10">
    <property type="entry name" value="Hotdog Thioesterase"/>
    <property type="match status" value="2"/>
</dbReference>
<dbReference type="Proteomes" id="UP000626220">
    <property type="component" value="Unassembled WGS sequence"/>
</dbReference>
<dbReference type="GO" id="GO:0019171">
    <property type="term" value="F:(3R)-hydroxyacyl-[acyl-carrier-protein] dehydratase activity"/>
    <property type="evidence" value="ECO:0007669"/>
    <property type="project" value="TreeGrafter"/>
</dbReference>
<accession>A0A8J3GWY5</accession>
<feature type="domain" description="FAS1-like dehydratase" evidence="1">
    <location>
        <begin position="10"/>
        <end position="137"/>
    </location>
</feature>
<name>A0A8J3GWY5_9RHOB</name>
<dbReference type="InterPro" id="IPR052741">
    <property type="entry name" value="Mitochondrial_HTD2"/>
</dbReference>
<protein>
    <recommendedName>
        <fullName evidence="1">FAS1-like dehydratase domain-containing protein</fullName>
    </recommendedName>
</protein>
<organism evidence="2 3">
    <name type="scientific">Seohaeicola zhoushanensis</name>
    <dbReference type="NCBI Taxonomy" id="1569283"/>
    <lineage>
        <taxon>Bacteria</taxon>
        <taxon>Pseudomonadati</taxon>
        <taxon>Pseudomonadota</taxon>
        <taxon>Alphaproteobacteria</taxon>
        <taxon>Rhodobacterales</taxon>
        <taxon>Roseobacteraceae</taxon>
        <taxon>Seohaeicola</taxon>
    </lineage>
</organism>
<dbReference type="InterPro" id="IPR029069">
    <property type="entry name" value="HotDog_dom_sf"/>
</dbReference>
<sequence length="277" mass="30453">MSVADQARAWIGRQRHATDLVTARLADEFRVTLGAMHAQVPESPGLQWCLAPDIYPKDELGRDGHPRTGLVVPDLGLPRRMWAGGEVEWCGALRPGDAVSVETTVRDVAYKEGRSGKLGFLTLDIRYLVANDLRVAERRDIVYREDPAPDAPKPALPEAAAWPEAAGREVLPDPTLLFRYSAITFNGHRIHYDHPYATTVEGYAGLVVHGPIQAIWMQHLATDLLGRIPSRFSYRGVSPLTVGNTVRVEARPGAEGLELRVRDIGRNVVTMIATAQG</sequence>
<dbReference type="PANTHER" id="PTHR28152:SF1">
    <property type="entry name" value="HYDROXYACYL-THIOESTER DEHYDRATASE TYPE 2, MITOCHONDRIAL"/>
    <property type="match status" value="1"/>
</dbReference>
<reference evidence="2" key="2">
    <citation type="submission" date="2020-09" db="EMBL/GenBank/DDBJ databases">
        <authorList>
            <person name="Sun Q."/>
            <person name="Kim S."/>
        </authorList>
    </citation>
    <scope>NUCLEOTIDE SEQUENCE</scope>
    <source>
        <strain evidence="2">KCTC 42650</strain>
    </source>
</reference>
<dbReference type="AlphaFoldDB" id="A0A8J3GWY5"/>
<evidence type="ECO:0000313" key="2">
    <source>
        <dbReference type="EMBL" id="GHF46444.1"/>
    </source>
</evidence>
<dbReference type="SUPFAM" id="SSF54637">
    <property type="entry name" value="Thioesterase/thiol ester dehydrase-isomerase"/>
    <property type="match status" value="1"/>
</dbReference>
<dbReference type="Pfam" id="PF13452">
    <property type="entry name" value="FAS1_DH_region"/>
    <property type="match status" value="1"/>
</dbReference>